<evidence type="ECO:0000313" key="3">
    <source>
        <dbReference type="Proteomes" id="UP000198348"/>
    </source>
</evidence>
<proteinExistence type="predicted"/>
<dbReference type="InterPro" id="IPR018713">
    <property type="entry name" value="MPAB/Lcp_cat_dom"/>
</dbReference>
<name>A0A238Y964_9PSEU</name>
<protein>
    <submittedName>
        <fullName evidence="2">Uncharacterized conserved protein, DUF2236 family</fullName>
    </submittedName>
</protein>
<gene>
    <name evidence="2" type="ORF">SAMN06265360_11469</name>
</gene>
<evidence type="ECO:0000259" key="1">
    <source>
        <dbReference type="Pfam" id="PF09995"/>
    </source>
</evidence>
<dbReference type="AlphaFoldDB" id="A0A238Y964"/>
<accession>A0A238Y964</accession>
<dbReference type="EMBL" id="FZNW01000014">
    <property type="protein sequence ID" value="SNR67677.1"/>
    <property type="molecule type" value="Genomic_DNA"/>
</dbReference>
<dbReference type="PANTHER" id="PTHR36151">
    <property type="entry name" value="BLR2777 PROTEIN"/>
    <property type="match status" value="1"/>
</dbReference>
<reference evidence="2 3" key="1">
    <citation type="submission" date="2017-06" db="EMBL/GenBank/DDBJ databases">
        <authorList>
            <person name="Kim H.J."/>
            <person name="Triplett B.A."/>
        </authorList>
    </citation>
    <scope>NUCLEOTIDE SEQUENCE [LARGE SCALE GENOMIC DNA]</scope>
    <source>
        <strain evidence="2 3">DSM 45207</strain>
    </source>
</reference>
<evidence type="ECO:0000313" key="2">
    <source>
        <dbReference type="EMBL" id="SNR67677.1"/>
    </source>
</evidence>
<sequence length="302" mass="34227">MTRTRLTSEEARALTLGPDSVSWQHASDIRGFLGAGYALLLQTAHPTVSSGVRDHSEFRAEPWQRLYRTLDYVNLTVYGGEDAVEVTRRLREMHKRIKGVNPDGSRYHALEPETYAWVQATLVRAVIDVNRWFVGSMTERDHERLYQEWLGLARLLGIGAGDLPPSWAEFDEYFDEMVDSKLARTTSAVDVLDSLARPARPPVLPRWTEPLWRALSFPASYVLRLATTGLLPPVLRERLGLRWGPMRERQLRALAALSRACTPLLPGFLRVTGPNYLRARRRYIAADEFAPATYHHHSGSPG</sequence>
<organism evidence="2 3">
    <name type="scientific">Haloechinothrix alba</name>
    <dbReference type="NCBI Taxonomy" id="664784"/>
    <lineage>
        <taxon>Bacteria</taxon>
        <taxon>Bacillati</taxon>
        <taxon>Actinomycetota</taxon>
        <taxon>Actinomycetes</taxon>
        <taxon>Pseudonocardiales</taxon>
        <taxon>Pseudonocardiaceae</taxon>
        <taxon>Haloechinothrix</taxon>
    </lineage>
</organism>
<dbReference type="PANTHER" id="PTHR36151:SF3">
    <property type="entry name" value="ER-BOUND OXYGENASE MPAB_MPAB'_RUBBER OXYGENASE CATALYTIC DOMAIN-CONTAINING PROTEIN"/>
    <property type="match status" value="1"/>
</dbReference>
<dbReference type="RefSeq" id="WP_089302163.1">
    <property type="nucleotide sequence ID" value="NZ_FZNW01000014.1"/>
</dbReference>
<dbReference type="GO" id="GO:0016491">
    <property type="term" value="F:oxidoreductase activity"/>
    <property type="evidence" value="ECO:0007669"/>
    <property type="project" value="InterPro"/>
</dbReference>
<dbReference type="Proteomes" id="UP000198348">
    <property type="component" value="Unassembled WGS sequence"/>
</dbReference>
<keyword evidence="3" id="KW-1185">Reference proteome</keyword>
<dbReference type="OrthoDB" id="3456672at2"/>
<feature type="domain" description="ER-bound oxygenase mpaB/mpaB'/Rubber oxygenase catalytic" evidence="1">
    <location>
        <begin position="23"/>
        <end position="260"/>
    </location>
</feature>
<dbReference type="Pfam" id="PF09995">
    <property type="entry name" value="MPAB_Lcp_cat"/>
    <property type="match status" value="1"/>
</dbReference>